<dbReference type="SMART" id="SM00343">
    <property type="entry name" value="ZnF_C2HC"/>
    <property type="match status" value="2"/>
</dbReference>
<keyword evidence="8" id="KW-1185">Reference proteome</keyword>
<gene>
    <name evidence="7" type="ORF">Pmar_PMAR004358</name>
</gene>
<evidence type="ECO:0000313" key="8">
    <source>
        <dbReference type="Proteomes" id="UP000007800"/>
    </source>
</evidence>
<evidence type="ECO:0000256" key="1">
    <source>
        <dbReference type="ARBA" id="ARBA00022679"/>
    </source>
</evidence>
<dbReference type="CDD" id="cd00303">
    <property type="entry name" value="retropepsin_like"/>
    <property type="match status" value="1"/>
</dbReference>
<dbReference type="GO" id="GO:0003676">
    <property type="term" value="F:nucleic acid binding"/>
    <property type="evidence" value="ECO:0007669"/>
    <property type="project" value="InterPro"/>
</dbReference>
<feature type="domain" description="CCHC-type" evidence="6">
    <location>
        <begin position="588"/>
        <end position="604"/>
    </location>
</feature>
<dbReference type="GO" id="GO:0004519">
    <property type="term" value="F:endonuclease activity"/>
    <property type="evidence" value="ECO:0007669"/>
    <property type="project" value="UniProtKB-KW"/>
</dbReference>
<dbReference type="InterPro" id="IPR021109">
    <property type="entry name" value="Peptidase_aspartic_dom_sf"/>
</dbReference>
<dbReference type="InterPro" id="IPR050951">
    <property type="entry name" value="Retrovirus_Pol_polyprotein"/>
</dbReference>
<dbReference type="RefSeq" id="XP_002786702.1">
    <property type="nucleotide sequence ID" value="XM_002786656.1"/>
</dbReference>
<protein>
    <recommendedName>
        <fullName evidence="6">CCHC-type domain-containing protein</fullName>
    </recommendedName>
</protein>
<dbReference type="EMBL" id="GG671784">
    <property type="protein sequence ID" value="EER18498.1"/>
    <property type="molecule type" value="Genomic_DNA"/>
</dbReference>
<reference evidence="7 8" key="1">
    <citation type="submission" date="2008-07" db="EMBL/GenBank/DDBJ databases">
        <authorList>
            <person name="El-Sayed N."/>
            <person name="Caler E."/>
            <person name="Inman J."/>
            <person name="Amedeo P."/>
            <person name="Hass B."/>
            <person name="Wortman J."/>
        </authorList>
    </citation>
    <scope>NUCLEOTIDE SEQUENCE [LARGE SCALE GENOMIC DNA]</scope>
    <source>
        <strain evidence="8">ATCC 50983 / TXsc</strain>
    </source>
</reference>
<dbReference type="InterPro" id="IPR043502">
    <property type="entry name" value="DNA/RNA_pol_sf"/>
</dbReference>
<dbReference type="PANTHER" id="PTHR37984:SF5">
    <property type="entry name" value="PROTEIN NYNRIN-LIKE"/>
    <property type="match status" value="1"/>
</dbReference>
<dbReference type="InterPro" id="IPR043128">
    <property type="entry name" value="Rev_trsase/Diguanyl_cyclase"/>
</dbReference>
<keyword evidence="4" id="KW-0378">Hydrolase</keyword>
<dbReference type="InParanoid" id="C5KAG2"/>
<dbReference type="PANTHER" id="PTHR37984">
    <property type="entry name" value="PROTEIN CBG26694"/>
    <property type="match status" value="1"/>
</dbReference>
<feature type="domain" description="CCHC-type" evidence="6">
    <location>
        <begin position="612"/>
        <end position="628"/>
    </location>
</feature>
<evidence type="ECO:0000256" key="3">
    <source>
        <dbReference type="ARBA" id="ARBA00022722"/>
    </source>
</evidence>
<evidence type="ECO:0000259" key="6">
    <source>
        <dbReference type="SMART" id="SM00343"/>
    </source>
</evidence>
<dbReference type="Gene3D" id="3.10.10.10">
    <property type="entry name" value="HIV Type 1 Reverse Transcriptase, subunit A, domain 1"/>
    <property type="match status" value="1"/>
</dbReference>
<dbReference type="InterPro" id="IPR001878">
    <property type="entry name" value="Znf_CCHC"/>
</dbReference>
<evidence type="ECO:0000256" key="2">
    <source>
        <dbReference type="ARBA" id="ARBA00022695"/>
    </source>
</evidence>
<dbReference type="GeneID" id="9049514"/>
<keyword evidence="1" id="KW-0808">Transferase</keyword>
<dbReference type="SUPFAM" id="SSF56672">
    <property type="entry name" value="DNA/RNA polymerases"/>
    <property type="match status" value="1"/>
</dbReference>
<feature type="region of interest" description="Disordered" evidence="5">
    <location>
        <begin position="886"/>
        <end position="905"/>
    </location>
</feature>
<feature type="compositionally biased region" description="Polar residues" evidence="5">
    <location>
        <begin position="895"/>
        <end position="905"/>
    </location>
</feature>
<dbReference type="GO" id="GO:0008270">
    <property type="term" value="F:zinc ion binding"/>
    <property type="evidence" value="ECO:0007669"/>
    <property type="project" value="InterPro"/>
</dbReference>
<feature type="compositionally biased region" description="Polar residues" evidence="5">
    <location>
        <begin position="27"/>
        <end position="44"/>
    </location>
</feature>
<dbReference type="Gene3D" id="1.10.340.70">
    <property type="match status" value="1"/>
</dbReference>
<dbReference type="Gene3D" id="3.30.70.270">
    <property type="match status" value="1"/>
</dbReference>
<feature type="region of interest" description="Disordered" evidence="5">
    <location>
        <begin position="1"/>
        <end position="86"/>
    </location>
</feature>
<dbReference type="Pfam" id="PF17921">
    <property type="entry name" value="Integrase_H2C2"/>
    <property type="match status" value="1"/>
</dbReference>
<dbReference type="OrthoDB" id="8194935at2759"/>
<feature type="compositionally biased region" description="Polar residues" evidence="5">
    <location>
        <begin position="1"/>
        <end position="14"/>
    </location>
</feature>
<organism evidence="8">
    <name type="scientific">Perkinsus marinus (strain ATCC 50983 / TXsc)</name>
    <dbReference type="NCBI Taxonomy" id="423536"/>
    <lineage>
        <taxon>Eukaryota</taxon>
        <taxon>Sar</taxon>
        <taxon>Alveolata</taxon>
        <taxon>Perkinsozoa</taxon>
        <taxon>Perkinsea</taxon>
        <taxon>Perkinsida</taxon>
        <taxon>Perkinsidae</taxon>
        <taxon>Perkinsus</taxon>
    </lineage>
</organism>
<accession>C5KAG2</accession>
<feature type="region of interest" description="Disordered" evidence="5">
    <location>
        <begin position="264"/>
        <end position="300"/>
    </location>
</feature>
<proteinExistence type="predicted"/>
<keyword evidence="2" id="KW-0548">Nucleotidyltransferase</keyword>
<keyword evidence="4" id="KW-0255">Endonuclease</keyword>
<keyword evidence="3" id="KW-0540">Nuclease</keyword>
<evidence type="ECO:0000313" key="7">
    <source>
        <dbReference type="EMBL" id="EER18498.1"/>
    </source>
</evidence>
<dbReference type="InterPro" id="IPR041588">
    <property type="entry name" value="Integrase_H2C2"/>
</dbReference>
<feature type="compositionally biased region" description="Polar residues" evidence="5">
    <location>
        <begin position="69"/>
        <end position="84"/>
    </location>
</feature>
<dbReference type="Gene3D" id="2.40.70.10">
    <property type="entry name" value="Acid Proteases"/>
    <property type="match status" value="1"/>
</dbReference>
<evidence type="ECO:0000256" key="4">
    <source>
        <dbReference type="ARBA" id="ARBA00022759"/>
    </source>
</evidence>
<evidence type="ECO:0000256" key="5">
    <source>
        <dbReference type="SAM" id="MobiDB-lite"/>
    </source>
</evidence>
<dbReference type="Proteomes" id="UP000007800">
    <property type="component" value="Unassembled WGS sequence"/>
</dbReference>
<name>C5KAG2_PERM5</name>
<dbReference type="GO" id="GO:0016779">
    <property type="term" value="F:nucleotidyltransferase activity"/>
    <property type="evidence" value="ECO:0007669"/>
    <property type="project" value="UniProtKB-KW"/>
</dbReference>
<sequence length="1865" mass="203363">MLDPQPASTRSTDPPQALPRADGVQPVQVSSGEDNPSPVQSPTTGGRPGQEGAAASSGSQPRSLLYMSDHQQGEFSLLSPSPTEVDNAALPVSRHFGLDSSPESKPSETFDRRGLPEQASYQVHYNYSAPPSKTPSPAPLLRPRVEQPSLVQQKPQCDVVDRHPPQPAGQPGHINALFQQFCDFMASQNCSPTAPANFGPVGIERQPAASIIDLPSPPAPTLSAPKPMVANTTPQFGPTGNNIVLADADDNIRSIERSILADINDRRGRPTPGDSWAQERSRMAAASAKGPPGGSWRGPADVTEVRSLGDFLHELECSSMVFRLGTDSFRFIYLFENLGTHVALQLSLKLESTYGAIGNIPHGRQYEAAVAALRSIYTSVQGNDDSSVLNRWYILNAADFPTYQLFEEEFTTLLAQLRRRGHLLPVSQANGRLLAALPSGVRAWASDHLSLMLDENEFQRRVRVHCVNHGIGTGWSTLKPGHWVLDKHGRYVKKLTSCSTAVCTSGPSANTLPSVATVHETTWSQSTPPAVHPGLPPTSVPSASANGVLAMLLARRGQNSLAIVVVIKQVVILSTTAQPLPPTEIDKRCRKCGLHRHKTEQCDNRIVAAGIPCGRCLQAGHLAFICPAEKPRKLPVQSNATLLADAASLVPGITVDMYEPAESLGCIDTPAPAGPGALCSSIKVVSEMGHENPVSVACLLDTGASCNFAQLSVANRLGRVVTLPSPKPFRVANKQTFFATQAVQLTVLTISSRIKLDFLVVSELTTPLVIGMHGLSALGMMIWISPGACSVRTGIGPLQWHQVQESLAKHRRQPSKKSAGTQADDVTRPTDLLTLVDNPIRYAEALDSHHHCDVFPFSGAPECLAGLSPAISDLQSDDSPILSQAYDLSEPKVDTPSSTDEGTTQVMDFDLPYSELYSQGPKDLLVSVDKGSMVLKNGKVIIARRMTMQLPFIGAGRTPPFRLRQLIRRDLALLSRLQQSGHLEIYDGLLDSFKKARYIRPVTTSDVEADLSDSYYMPHFPVFTTSKTSPCRPVWCGNELSSYLCRGYISDVEATIISSWMALRTSPFYATTDLSRAFYSLKVKKSDRKYQRFIYRGSAFEFAVVMMGLRPSPAMLMRALRPIASLAMYILTFLFGDPGPQGSAIDPAFVRPGPITRHFATYGDFSSYNTALSWLRLFLDDATLTAKTETARSTGIEVFRGVARYFGFLCEEDKESDDTSASVVKHLGVLIHHGSLISPVRVAPLSSLPETSFSELGEDTLLSLDHAPALSLEHFTHMDALSFCGLDNLSDLGVTPRMVDSWLRQFFDPMGLWLELMLRGRLLHRKLSSVVTSPDSTVHDVALLTELVGLYRALSSVPRVSRYLSGPFFITVDASKEIIAVVVCDKLGTRLFARAQVIPSARLSWTIVRQELTAILLGVEVGTFLSSLGVKARYMCTDSLINLARCTASKFRTKGLPAWEILNIHKAREGLVKLGLSLHHIPGRFNPADGPTRSRVIDLGPHLEKEQLQFFEDLLRQPHRPLRFWSTAEITSEVAEGPEDVDIALLSAATDDPPPPAPEVPEGFSNDLLARIRSEQQDDPLCKNIVRVFSGSCSDFTASYIRNLRKFFNIDDDGLVLRTVEAPDGRPTIVVPSTLASEVIEAVHVCASHPGRDRTRQLVSRYFWCKGLFKLANRIVCSCDTCRRTKSTRLHRHALGRARIRSSLPGELLGIDLLVYNSVSTDSLKLSPWSAEVDTALQSVGNPRSDGLADSLPTPKYILMVICAATYRIWTRTLCTKSSAEVATVLGELLDEISPSVCLVDGGKEFANLLRHSPADVASILAQFGLLRTLPQGVSKWVESHAAGDQFTGLLLVEVSQPVYQAVSR</sequence>